<dbReference type="Pfam" id="PF00696">
    <property type="entry name" value="AA_kinase"/>
    <property type="match status" value="1"/>
</dbReference>
<dbReference type="PROSITE" id="PS51671">
    <property type="entry name" value="ACT"/>
    <property type="match status" value="2"/>
</dbReference>
<accession>A0A3B0QVI1</accession>
<dbReference type="CDD" id="cd04913">
    <property type="entry name" value="ACT_AKii-LysC-BS-like_1"/>
    <property type="match status" value="1"/>
</dbReference>
<dbReference type="GO" id="GO:0005524">
    <property type="term" value="F:ATP binding"/>
    <property type="evidence" value="ECO:0007669"/>
    <property type="project" value="UniProtKB-KW"/>
</dbReference>
<dbReference type="PROSITE" id="PS00324">
    <property type="entry name" value="ASPARTOKINASE"/>
    <property type="match status" value="1"/>
</dbReference>
<dbReference type="PANTHER" id="PTHR21499">
    <property type="entry name" value="ASPARTATE KINASE"/>
    <property type="match status" value="1"/>
</dbReference>
<feature type="domain" description="ACT" evidence="12">
    <location>
        <begin position="344"/>
        <end position="412"/>
    </location>
</feature>
<dbReference type="InterPro" id="IPR002912">
    <property type="entry name" value="ACT_dom"/>
</dbReference>
<proteinExistence type="inferred from homology"/>
<dbReference type="AlphaFoldDB" id="A0A3B0QVI1"/>
<dbReference type="FunFam" id="3.40.1160.10:FF:000002">
    <property type="entry name" value="Aspartokinase"/>
    <property type="match status" value="1"/>
</dbReference>
<dbReference type="NCBIfam" id="TIGR00657">
    <property type="entry name" value="asp_kinases"/>
    <property type="match status" value="1"/>
</dbReference>
<evidence type="ECO:0000256" key="5">
    <source>
        <dbReference type="ARBA" id="ARBA00022605"/>
    </source>
</evidence>
<keyword evidence="10" id="KW-0457">Lysine biosynthesis</keyword>
<evidence type="ECO:0000313" key="13">
    <source>
        <dbReference type="EMBL" id="VAV84109.1"/>
    </source>
</evidence>
<evidence type="ECO:0000256" key="1">
    <source>
        <dbReference type="ARBA" id="ARBA00004986"/>
    </source>
</evidence>
<evidence type="ECO:0000259" key="12">
    <source>
        <dbReference type="PROSITE" id="PS51671"/>
    </source>
</evidence>
<dbReference type="PIRSF" id="PIRSF000726">
    <property type="entry name" value="Asp_kin"/>
    <property type="match status" value="1"/>
</dbReference>
<evidence type="ECO:0000256" key="2">
    <source>
        <dbReference type="ARBA" id="ARBA00005139"/>
    </source>
</evidence>
<evidence type="ECO:0000256" key="8">
    <source>
        <dbReference type="ARBA" id="ARBA00022777"/>
    </source>
</evidence>
<dbReference type="InterPro" id="IPR045865">
    <property type="entry name" value="ACT-like_dom_sf"/>
</dbReference>
<dbReference type="NCBIfam" id="NF005155">
    <property type="entry name" value="PRK06635.1-4"/>
    <property type="match status" value="1"/>
</dbReference>
<dbReference type="CDD" id="cd04261">
    <property type="entry name" value="AAK_AKii-LysC-BS"/>
    <property type="match status" value="1"/>
</dbReference>
<dbReference type="GO" id="GO:0009089">
    <property type="term" value="P:lysine biosynthetic process via diaminopimelate"/>
    <property type="evidence" value="ECO:0007669"/>
    <property type="project" value="InterPro"/>
</dbReference>
<dbReference type="Pfam" id="PF22468">
    <property type="entry name" value="ACT_9"/>
    <property type="match status" value="1"/>
</dbReference>
<name>A0A3B0QVI1_9ZZZZ</name>
<dbReference type="PANTHER" id="PTHR21499:SF3">
    <property type="entry name" value="ASPARTOKINASE"/>
    <property type="match status" value="1"/>
</dbReference>
<dbReference type="UniPathway" id="UPA00051">
    <property type="reaction ID" value="UER00462"/>
</dbReference>
<feature type="domain" description="ACT" evidence="12">
    <location>
        <begin position="264"/>
        <end position="338"/>
    </location>
</feature>
<dbReference type="InterPro" id="IPR018042">
    <property type="entry name" value="Aspartate_kinase_CS"/>
</dbReference>
<sequence>MALIVQKYGGTSVGTTERIKNVAARVKKARAGGDDIIVVVSAISGETNRLIGLAEEITENPEGREFDTVVSTGEQVTIGLLAMALAGIDCPATSLTGWQIPIETEGFFNAARVKAISDKRIRAEFAKGRVVIVAGFQGVSAGGDIMTLGRGGSDTTAVALAAALKADLCEIYTDVDGVFTTDPSICKDARKLEKISYDEMLEMASLGAKVLQTRSVEFAKKYNVPLMVRSSFNDDVGTMVSKEDQDMEKVMVSGITYNKNEAKISVVRVPDRPGIAARLFRPLTESGVNVDMIVQNISHDAHTDLTFTVAKGDYKKAIELVRSQARDFEAKDVLGDTDIAKISIVGAGMRSHAGVASKMFETLAGAEINVQMISTSEIKVSCVIDEAHTEEAVRILHDAFELGKDDIEEESV</sequence>
<evidence type="ECO:0000256" key="10">
    <source>
        <dbReference type="ARBA" id="ARBA00023154"/>
    </source>
</evidence>
<evidence type="ECO:0000256" key="3">
    <source>
        <dbReference type="ARBA" id="ARBA00010122"/>
    </source>
</evidence>
<comment type="similarity">
    <text evidence="3">Belongs to the aspartokinase family.</text>
</comment>
<organism evidence="13">
    <name type="scientific">hydrothermal vent metagenome</name>
    <dbReference type="NCBI Taxonomy" id="652676"/>
    <lineage>
        <taxon>unclassified sequences</taxon>
        <taxon>metagenomes</taxon>
        <taxon>ecological metagenomes</taxon>
    </lineage>
</organism>
<dbReference type="CDD" id="cd04923">
    <property type="entry name" value="ACT_AK-LysC-DapG-like_2"/>
    <property type="match status" value="1"/>
</dbReference>
<dbReference type="NCBIfam" id="TIGR00656">
    <property type="entry name" value="asp_kin_monofn"/>
    <property type="match status" value="1"/>
</dbReference>
<keyword evidence="9" id="KW-0067">ATP-binding</keyword>
<evidence type="ECO:0000256" key="7">
    <source>
        <dbReference type="ARBA" id="ARBA00022741"/>
    </source>
</evidence>
<evidence type="ECO:0000256" key="4">
    <source>
        <dbReference type="ARBA" id="ARBA00013059"/>
    </source>
</evidence>
<dbReference type="Gene3D" id="3.30.2130.10">
    <property type="entry name" value="VC0802-like"/>
    <property type="match status" value="1"/>
</dbReference>
<dbReference type="FunFam" id="3.30.2130.10:FF:000002">
    <property type="entry name" value="Aspartokinase"/>
    <property type="match status" value="1"/>
</dbReference>
<protein>
    <recommendedName>
        <fullName evidence="4">aspartate kinase</fullName>
        <ecNumber evidence="4">2.7.2.4</ecNumber>
    </recommendedName>
</protein>
<dbReference type="GO" id="GO:0004072">
    <property type="term" value="F:aspartate kinase activity"/>
    <property type="evidence" value="ECO:0007669"/>
    <property type="project" value="UniProtKB-EC"/>
</dbReference>
<comment type="pathway">
    <text evidence="1">Amino-acid biosynthesis; L-methionine biosynthesis via de novo pathway; L-homoserine from L-aspartate: step 1/3.</text>
</comment>
<dbReference type="InterPro" id="IPR005260">
    <property type="entry name" value="Asp_kin_monofn"/>
</dbReference>
<dbReference type="SUPFAM" id="SSF55021">
    <property type="entry name" value="ACT-like"/>
    <property type="match status" value="2"/>
</dbReference>
<dbReference type="GO" id="GO:0009088">
    <property type="term" value="P:threonine biosynthetic process"/>
    <property type="evidence" value="ECO:0007669"/>
    <property type="project" value="UniProtKB-UniPathway"/>
</dbReference>
<keyword evidence="7" id="KW-0547">Nucleotide-binding</keyword>
<keyword evidence="6 13" id="KW-0808">Transferase</keyword>
<dbReference type="InterPro" id="IPR001048">
    <property type="entry name" value="Asp/Glu/Uridylate_kinase"/>
</dbReference>
<gene>
    <name evidence="13" type="ORF">MNBD_DELTA01-742</name>
</gene>
<dbReference type="NCBIfam" id="NF005154">
    <property type="entry name" value="PRK06635.1-2"/>
    <property type="match status" value="1"/>
</dbReference>
<comment type="pathway">
    <text evidence="2">Amino-acid biosynthesis; L-threonine biosynthesis; L-threonine from L-aspartate: step 1/5.</text>
</comment>
<dbReference type="InterPro" id="IPR054352">
    <property type="entry name" value="ACT_Aspartokinase"/>
</dbReference>
<evidence type="ECO:0000256" key="6">
    <source>
        <dbReference type="ARBA" id="ARBA00022679"/>
    </source>
</evidence>
<dbReference type="UniPathway" id="UPA00050">
    <property type="reaction ID" value="UER00461"/>
</dbReference>
<dbReference type="InterPro" id="IPR036393">
    <property type="entry name" value="AceGlu_kinase-like_sf"/>
</dbReference>
<dbReference type="Gene3D" id="3.40.1160.10">
    <property type="entry name" value="Acetylglutamate kinase-like"/>
    <property type="match status" value="1"/>
</dbReference>
<dbReference type="InterPro" id="IPR041740">
    <property type="entry name" value="AKii-LysC-BS"/>
</dbReference>
<evidence type="ECO:0000256" key="9">
    <source>
        <dbReference type="ARBA" id="ARBA00022840"/>
    </source>
</evidence>
<dbReference type="SUPFAM" id="SSF53633">
    <property type="entry name" value="Carbamate kinase-like"/>
    <property type="match status" value="1"/>
</dbReference>
<dbReference type="EMBL" id="UOEA01000060">
    <property type="protein sequence ID" value="VAV84109.1"/>
    <property type="molecule type" value="Genomic_DNA"/>
</dbReference>
<dbReference type="InterPro" id="IPR001341">
    <property type="entry name" value="Asp_kinase"/>
</dbReference>
<dbReference type="Pfam" id="PF01842">
    <property type="entry name" value="ACT"/>
    <property type="match status" value="1"/>
</dbReference>
<comment type="catalytic activity">
    <reaction evidence="11">
        <text>L-aspartate + ATP = 4-phospho-L-aspartate + ADP</text>
        <dbReference type="Rhea" id="RHEA:23776"/>
        <dbReference type="ChEBI" id="CHEBI:29991"/>
        <dbReference type="ChEBI" id="CHEBI:30616"/>
        <dbReference type="ChEBI" id="CHEBI:57535"/>
        <dbReference type="ChEBI" id="CHEBI:456216"/>
        <dbReference type="EC" id="2.7.2.4"/>
    </reaction>
</comment>
<dbReference type="GO" id="GO:0009090">
    <property type="term" value="P:homoserine biosynthetic process"/>
    <property type="evidence" value="ECO:0007669"/>
    <property type="project" value="TreeGrafter"/>
</dbReference>
<keyword evidence="8 13" id="KW-0418">Kinase</keyword>
<dbReference type="EC" id="2.7.2.4" evidence="4"/>
<keyword evidence="5" id="KW-0028">Amino-acid biosynthesis</keyword>
<evidence type="ECO:0000256" key="11">
    <source>
        <dbReference type="ARBA" id="ARBA00047872"/>
    </source>
</evidence>
<reference evidence="13" key="1">
    <citation type="submission" date="2018-06" db="EMBL/GenBank/DDBJ databases">
        <authorList>
            <person name="Zhirakovskaya E."/>
        </authorList>
    </citation>
    <scope>NUCLEOTIDE SEQUENCE</scope>
</reference>
<dbReference type="GO" id="GO:0005829">
    <property type="term" value="C:cytosol"/>
    <property type="evidence" value="ECO:0007669"/>
    <property type="project" value="TreeGrafter"/>
</dbReference>